<dbReference type="Pfam" id="PF04085">
    <property type="entry name" value="MreC"/>
    <property type="match status" value="1"/>
</dbReference>
<evidence type="ECO:0000256" key="2">
    <source>
        <dbReference type="ARBA" id="ARBA00013855"/>
    </source>
</evidence>
<feature type="domain" description="Rod shape-determining protein MreC beta-barrel core" evidence="5">
    <location>
        <begin position="35"/>
        <end position="179"/>
    </location>
</feature>
<dbReference type="NCBIfam" id="TIGR00219">
    <property type="entry name" value="mreC"/>
    <property type="match status" value="1"/>
</dbReference>
<dbReference type="GO" id="GO:0005886">
    <property type="term" value="C:plasma membrane"/>
    <property type="evidence" value="ECO:0007669"/>
    <property type="project" value="TreeGrafter"/>
</dbReference>
<dbReference type="Gene3D" id="2.40.10.350">
    <property type="entry name" value="Rod shape-determining protein MreC, domain 2"/>
    <property type="match status" value="1"/>
</dbReference>
<dbReference type="EMBL" id="UINC01041549">
    <property type="protein sequence ID" value="SVB42968.1"/>
    <property type="molecule type" value="Genomic_DNA"/>
</dbReference>
<dbReference type="PANTHER" id="PTHR34138:SF1">
    <property type="entry name" value="CELL SHAPE-DETERMINING PROTEIN MREC"/>
    <property type="match status" value="1"/>
</dbReference>
<dbReference type="GO" id="GO:0008360">
    <property type="term" value="P:regulation of cell shape"/>
    <property type="evidence" value="ECO:0007669"/>
    <property type="project" value="UniProtKB-KW"/>
</dbReference>
<sequence length="180" mass="19938">MNSELESYHHENKRLKAMLNFVENQPLNFLAANVVDHNFGLPTQSITIDIGSKEGVTKNLTVMDENGLLGKTIKVGDHAALTQLITDKNFRVSVRIGQDRALGLFIPTHGKYGLLEGVRKSMPLNEGEIAYTSGISEIYPPNIPVARVVSIQLDDNNPFQHIVVELVGSLKNLDYVFVIL</sequence>
<evidence type="ECO:0000259" key="5">
    <source>
        <dbReference type="Pfam" id="PF04085"/>
    </source>
</evidence>
<organism evidence="6">
    <name type="scientific">marine metagenome</name>
    <dbReference type="NCBI Taxonomy" id="408172"/>
    <lineage>
        <taxon>unclassified sequences</taxon>
        <taxon>metagenomes</taxon>
        <taxon>ecological metagenomes</taxon>
    </lineage>
</organism>
<name>A0A382DX35_9ZZZZ</name>
<dbReference type="InterPro" id="IPR055342">
    <property type="entry name" value="MreC_beta-barrel_core"/>
</dbReference>
<evidence type="ECO:0000313" key="6">
    <source>
        <dbReference type="EMBL" id="SVB42968.1"/>
    </source>
</evidence>
<evidence type="ECO:0000256" key="3">
    <source>
        <dbReference type="ARBA" id="ARBA00022960"/>
    </source>
</evidence>
<dbReference type="AlphaFoldDB" id="A0A382DX35"/>
<comment type="similarity">
    <text evidence="1">Belongs to the MreC family.</text>
</comment>
<reference evidence="6" key="1">
    <citation type="submission" date="2018-05" db="EMBL/GenBank/DDBJ databases">
        <authorList>
            <person name="Lanie J.A."/>
            <person name="Ng W.-L."/>
            <person name="Kazmierczak K.M."/>
            <person name="Andrzejewski T.M."/>
            <person name="Davidsen T.M."/>
            <person name="Wayne K.J."/>
            <person name="Tettelin H."/>
            <person name="Glass J.I."/>
            <person name="Rusch D."/>
            <person name="Podicherti R."/>
            <person name="Tsui H.-C.T."/>
            <person name="Winkler M.E."/>
        </authorList>
    </citation>
    <scope>NUCLEOTIDE SEQUENCE</scope>
</reference>
<dbReference type="InterPro" id="IPR042175">
    <property type="entry name" value="Cell/Rod_MreC_2"/>
</dbReference>
<keyword evidence="3" id="KW-0133">Cell shape</keyword>
<evidence type="ECO:0000256" key="1">
    <source>
        <dbReference type="ARBA" id="ARBA00009369"/>
    </source>
</evidence>
<dbReference type="PANTHER" id="PTHR34138">
    <property type="entry name" value="CELL SHAPE-DETERMINING PROTEIN MREC"/>
    <property type="match status" value="1"/>
</dbReference>
<accession>A0A382DX35</accession>
<dbReference type="Gene3D" id="2.40.10.340">
    <property type="entry name" value="Rod shape-determining protein MreC, domain 1"/>
    <property type="match status" value="1"/>
</dbReference>
<evidence type="ECO:0000256" key="4">
    <source>
        <dbReference type="ARBA" id="ARBA00032089"/>
    </source>
</evidence>
<protein>
    <recommendedName>
        <fullName evidence="2">Cell shape-determining protein MreC</fullName>
    </recommendedName>
    <alternativeName>
        <fullName evidence="4">Cell shape protein MreC</fullName>
    </alternativeName>
</protein>
<dbReference type="InterPro" id="IPR042177">
    <property type="entry name" value="Cell/Rod_1"/>
</dbReference>
<gene>
    <name evidence="6" type="ORF">METZ01_LOCUS195822</name>
</gene>
<proteinExistence type="inferred from homology"/>
<dbReference type="InterPro" id="IPR007221">
    <property type="entry name" value="MreC"/>
</dbReference>